<accession>A0ABP8WDW7</accession>
<dbReference type="Gene3D" id="3.50.50.60">
    <property type="entry name" value="FAD/NAD(P)-binding domain"/>
    <property type="match status" value="1"/>
</dbReference>
<evidence type="ECO:0000313" key="2">
    <source>
        <dbReference type="EMBL" id="GAA4687091.1"/>
    </source>
</evidence>
<dbReference type="EMBL" id="BAABIM010000002">
    <property type="protein sequence ID" value="GAA4687091.1"/>
    <property type="molecule type" value="Genomic_DNA"/>
</dbReference>
<feature type="domain" description="FAD dependent oxidoreductase" evidence="1">
    <location>
        <begin position="1"/>
        <end position="35"/>
    </location>
</feature>
<gene>
    <name evidence="2" type="ORF">GCM10023226_26110</name>
</gene>
<keyword evidence="3" id="KW-1185">Reference proteome</keyword>
<comment type="caution">
    <text evidence="2">The sequence shown here is derived from an EMBL/GenBank/DDBJ whole genome shotgun (WGS) entry which is preliminary data.</text>
</comment>
<evidence type="ECO:0000259" key="1">
    <source>
        <dbReference type="Pfam" id="PF01266"/>
    </source>
</evidence>
<dbReference type="Proteomes" id="UP001500621">
    <property type="component" value="Unassembled WGS sequence"/>
</dbReference>
<organism evidence="2 3">
    <name type="scientific">Nocardioides nanhaiensis</name>
    <dbReference type="NCBI Taxonomy" id="1476871"/>
    <lineage>
        <taxon>Bacteria</taxon>
        <taxon>Bacillati</taxon>
        <taxon>Actinomycetota</taxon>
        <taxon>Actinomycetes</taxon>
        <taxon>Propionibacteriales</taxon>
        <taxon>Nocardioidaceae</taxon>
        <taxon>Nocardioides</taxon>
    </lineage>
</organism>
<dbReference type="SUPFAM" id="SSF51905">
    <property type="entry name" value="FAD/NAD(P)-binding domain"/>
    <property type="match status" value="1"/>
</dbReference>
<proteinExistence type="predicted"/>
<dbReference type="Pfam" id="PF01266">
    <property type="entry name" value="DAO"/>
    <property type="match status" value="1"/>
</dbReference>
<evidence type="ECO:0000313" key="3">
    <source>
        <dbReference type="Proteomes" id="UP001500621"/>
    </source>
</evidence>
<dbReference type="InterPro" id="IPR006076">
    <property type="entry name" value="FAD-dep_OxRdtase"/>
</dbReference>
<sequence>MPLIGRTRSSRVYVAGGHGMWGIVLGPLTGRLLAQQVLEGTTAPELRPFDPLR</sequence>
<dbReference type="InterPro" id="IPR036188">
    <property type="entry name" value="FAD/NAD-bd_sf"/>
</dbReference>
<protein>
    <recommendedName>
        <fullName evidence="1">FAD dependent oxidoreductase domain-containing protein</fullName>
    </recommendedName>
</protein>
<name>A0ABP8WDW7_9ACTN</name>
<reference evidence="3" key="1">
    <citation type="journal article" date="2019" name="Int. J. Syst. Evol. Microbiol.">
        <title>The Global Catalogue of Microorganisms (GCM) 10K type strain sequencing project: providing services to taxonomists for standard genome sequencing and annotation.</title>
        <authorList>
            <consortium name="The Broad Institute Genomics Platform"/>
            <consortium name="The Broad Institute Genome Sequencing Center for Infectious Disease"/>
            <person name="Wu L."/>
            <person name="Ma J."/>
        </authorList>
    </citation>
    <scope>NUCLEOTIDE SEQUENCE [LARGE SCALE GENOMIC DNA]</scope>
    <source>
        <strain evidence="3">JCM 18127</strain>
    </source>
</reference>